<evidence type="ECO:0000259" key="3">
    <source>
        <dbReference type="PROSITE" id="PS50240"/>
    </source>
</evidence>
<dbReference type="InterPro" id="IPR033116">
    <property type="entry name" value="TRYPSIN_SER"/>
</dbReference>
<dbReference type="PROSITE" id="PS00134">
    <property type="entry name" value="TRYPSIN_HIS"/>
    <property type="match status" value="1"/>
</dbReference>
<name>A0A3A8IRQ6_9BACT</name>
<sequence>MKQERSMRLGRAVVVAVGLLGCGGAELDSVDALDSVGQEIVGGVEARPNSHPWIVSLQNGVSHFCGGSLVRIGAREESNIVITAAHCVADGMPDWVVAGAHDLRRPTSGQVRVRVKRAVLHPNYNPDTTMNDIAVLQLQSPIPFGPSVQFGPSAAGEGGWCGQSPQMRPNLTPQLASGLTIGPVCLPAAGEQVPDNTQTTIAGWGLTREGGYDTSDILMQVGVPTVGSNQLARAYASQGIHIDPNAMLGAGYSQGGKDSCQGDSGGPLVVKGARGYTLQGITSFGVGCARPGLPGVYARVSNYIPWINQQIKTYGQ</sequence>
<dbReference type="PROSITE" id="PS51257">
    <property type="entry name" value="PROKAR_LIPOPROTEIN"/>
    <property type="match status" value="1"/>
</dbReference>
<dbReference type="Pfam" id="PF00089">
    <property type="entry name" value="Trypsin"/>
    <property type="match status" value="2"/>
</dbReference>
<keyword evidence="2 4" id="KW-0645">Protease</keyword>
<keyword evidence="5" id="KW-1185">Reference proteome</keyword>
<dbReference type="InterPro" id="IPR043504">
    <property type="entry name" value="Peptidase_S1_PA_chymotrypsin"/>
</dbReference>
<dbReference type="InterPro" id="IPR018114">
    <property type="entry name" value="TRYPSIN_HIS"/>
</dbReference>
<dbReference type="FunFam" id="2.40.10.10:FF:000002">
    <property type="entry name" value="Transmembrane protease serine"/>
    <property type="match status" value="1"/>
</dbReference>
<dbReference type="PANTHER" id="PTHR24252">
    <property type="entry name" value="ACROSIN-RELATED"/>
    <property type="match status" value="1"/>
</dbReference>
<keyword evidence="2" id="KW-0720">Serine protease</keyword>
<dbReference type="EMBL" id="RAVZ01000122">
    <property type="protein sequence ID" value="RKG85965.1"/>
    <property type="molecule type" value="Genomic_DNA"/>
</dbReference>
<dbReference type="CDD" id="cd00190">
    <property type="entry name" value="Tryp_SPc"/>
    <property type="match status" value="1"/>
</dbReference>
<dbReference type="PRINTS" id="PR00722">
    <property type="entry name" value="CHYMOTRYPSIN"/>
</dbReference>
<dbReference type="GO" id="GO:0006508">
    <property type="term" value="P:proteolysis"/>
    <property type="evidence" value="ECO:0007669"/>
    <property type="project" value="UniProtKB-KW"/>
</dbReference>
<organism evidence="4 5">
    <name type="scientific">Corallococcus terminator</name>
    <dbReference type="NCBI Taxonomy" id="2316733"/>
    <lineage>
        <taxon>Bacteria</taxon>
        <taxon>Pseudomonadati</taxon>
        <taxon>Myxococcota</taxon>
        <taxon>Myxococcia</taxon>
        <taxon>Myxococcales</taxon>
        <taxon>Cystobacterineae</taxon>
        <taxon>Myxococcaceae</taxon>
        <taxon>Corallococcus</taxon>
    </lineage>
</organism>
<dbReference type="AlphaFoldDB" id="A0A3A8IRQ6"/>
<dbReference type="Proteomes" id="UP000268094">
    <property type="component" value="Unassembled WGS sequence"/>
</dbReference>
<reference evidence="5" key="1">
    <citation type="submission" date="2018-09" db="EMBL/GenBank/DDBJ databases">
        <authorList>
            <person name="Livingstone P.G."/>
            <person name="Whitworth D.E."/>
        </authorList>
    </citation>
    <scope>NUCLEOTIDE SEQUENCE [LARGE SCALE GENOMIC DNA]</scope>
    <source>
        <strain evidence="5">CA054A</strain>
    </source>
</reference>
<evidence type="ECO:0000256" key="1">
    <source>
        <dbReference type="ARBA" id="ARBA00023157"/>
    </source>
</evidence>
<evidence type="ECO:0000256" key="2">
    <source>
        <dbReference type="RuleBase" id="RU363034"/>
    </source>
</evidence>
<dbReference type="GO" id="GO:0004252">
    <property type="term" value="F:serine-type endopeptidase activity"/>
    <property type="evidence" value="ECO:0007669"/>
    <property type="project" value="InterPro"/>
</dbReference>
<protein>
    <submittedName>
        <fullName evidence="4">Serine protease</fullName>
    </submittedName>
</protein>
<keyword evidence="2" id="KW-0378">Hydrolase</keyword>
<accession>A0A3A8IRQ6</accession>
<dbReference type="SMART" id="SM00020">
    <property type="entry name" value="Tryp_SPc"/>
    <property type="match status" value="1"/>
</dbReference>
<dbReference type="SUPFAM" id="SSF50494">
    <property type="entry name" value="Trypsin-like serine proteases"/>
    <property type="match status" value="1"/>
</dbReference>
<feature type="domain" description="Peptidase S1" evidence="3">
    <location>
        <begin position="40"/>
        <end position="312"/>
    </location>
</feature>
<evidence type="ECO:0000313" key="5">
    <source>
        <dbReference type="Proteomes" id="UP000268094"/>
    </source>
</evidence>
<comment type="caution">
    <text evidence="4">The sequence shown here is derived from an EMBL/GenBank/DDBJ whole genome shotgun (WGS) entry which is preliminary data.</text>
</comment>
<dbReference type="PROSITE" id="PS00135">
    <property type="entry name" value="TRYPSIN_SER"/>
    <property type="match status" value="1"/>
</dbReference>
<dbReference type="InterPro" id="IPR001314">
    <property type="entry name" value="Peptidase_S1A"/>
</dbReference>
<dbReference type="FunFam" id="2.40.10.10:FF:000068">
    <property type="entry name" value="transmembrane protease serine 2"/>
    <property type="match status" value="1"/>
</dbReference>
<keyword evidence="1" id="KW-1015">Disulfide bond</keyword>
<evidence type="ECO:0000313" key="4">
    <source>
        <dbReference type="EMBL" id="RKG85965.1"/>
    </source>
</evidence>
<proteinExistence type="predicted"/>
<gene>
    <name evidence="4" type="ORF">D7V88_18730</name>
</gene>
<dbReference type="OrthoDB" id="1496095at2"/>
<dbReference type="PROSITE" id="PS50240">
    <property type="entry name" value="TRYPSIN_DOM"/>
    <property type="match status" value="1"/>
</dbReference>
<dbReference type="InterPro" id="IPR009003">
    <property type="entry name" value="Peptidase_S1_PA"/>
</dbReference>
<dbReference type="PANTHER" id="PTHR24252:SF7">
    <property type="entry name" value="HYALIN"/>
    <property type="match status" value="1"/>
</dbReference>
<dbReference type="Gene3D" id="2.40.10.10">
    <property type="entry name" value="Trypsin-like serine proteases"/>
    <property type="match status" value="2"/>
</dbReference>
<dbReference type="InterPro" id="IPR001254">
    <property type="entry name" value="Trypsin_dom"/>
</dbReference>